<feature type="region of interest" description="Disordered" evidence="1">
    <location>
        <begin position="80"/>
        <end position="160"/>
    </location>
</feature>
<organism evidence="4">
    <name type="scientific">Nippostrongylus brasiliensis</name>
    <name type="common">Rat hookworm</name>
    <dbReference type="NCBI Taxonomy" id="27835"/>
    <lineage>
        <taxon>Eukaryota</taxon>
        <taxon>Metazoa</taxon>
        <taxon>Ecdysozoa</taxon>
        <taxon>Nematoda</taxon>
        <taxon>Chromadorea</taxon>
        <taxon>Rhabditida</taxon>
        <taxon>Rhabditina</taxon>
        <taxon>Rhabditomorpha</taxon>
        <taxon>Strongyloidea</taxon>
        <taxon>Heligmosomidae</taxon>
        <taxon>Nippostrongylus</taxon>
    </lineage>
</organism>
<reference evidence="2 3" key="2">
    <citation type="submission" date="2018-11" db="EMBL/GenBank/DDBJ databases">
        <authorList>
            <consortium name="Pathogen Informatics"/>
        </authorList>
    </citation>
    <scope>NUCLEOTIDE SEQUENCE [LARGE SCALE GENOMIC DNA]</scope>
</reference>
<dbReference type="Proteomes" id="UP000271162">
    <property type="component" value="Unassembled WGS sequence"/>
</dbReference>
<keyword evidence="3" id="KW-1185">Reference proteome</keyword>
<dbReference type="EMBL" id="UYSL01002857">
    <property type="protein sequence ID" value="VDL66070.1"/>
    <property type="molecule type" value="Genomic_DNA"/>
</dbReference>
<evidence type="ECO:0000313" key="4">
    <source>
        <dbReference type="WBParaSite" id="NBR_0000248101-mRNA-1"/>
    </source>
</evidence>
<evidence type="ECO:0000313" key="2">
    <source>
        <dbReference type="EMBL" id="VDL66070.1"/>
    </source>
</evidence>
<evidence type="ECO:0000313" key="3">
    <source>
        <dbReference type="Proteomes" id="UP000271162"/>
    </source>
</evidence>
<proteinExistence type="predicted"/>
<dbReference type="WBParaSite" id="NBR_0000248101-mRNA-1">
    <property type="protein sequence ID" value="NBR_0000248101-mRNA-1"/>
    <property type="gene ID" value="NBR_0000248101"/>
</dbReference>
<gene>
    <name evidence="2" type="ORF">NBR_LOCUS2481</name>
</gene>
<protein>
    <submittedName>
        <fullName evidence="4">PIPK domain-containing protein</fullName>
    </submittedName>
</protein>
<name>A0A0N4XIX9_NIPBR</name>
<evidence type="ECO:0000256" key="1">
    <source>
        <dbReference type="SAM" id="MobiDB-lite"/>
    </source>
</evidence>
<dbReference type="AlphaFoldDB" id="A0A0N4XIX9"/>
<sequence>EEYGSDSERPPAIIADEEDDEKVCVHVEKPAIQPEDEEFMRQLDRMLAEHVKTSGQKWLGRFLGKVHGRIKLQVLGGSTAIGGGSEPLSGHDGAGGGSKSIPATNLFWRERSAKRSSSLWPGPPPPSPPSGLDLLGGPTQIEAGGEGDDERCQLPTDKVA</sequence>
<reference evidence="4" key="1">
    <citation type="submission" date="2017-02" db="UniProtKB">
        <authorList>
            <consortium name="WormBaseParasite"/>
        </authorList>
    </citation>
    <scope>IDENTIFICATION</scope>
</reference>
<accession>A0A0N4XIX9</accession>